<dbReference type="PANTHER" id="PTHR44846">
    <property type="entry name" value="MANNOSYL-D-GLYCERATE TRANSPORT/METABOLISM SYSTEM REPRESSOR MNGR-RELATED"/>
    <property type="match status" value="1"/>
</dbReference>
<evidence type="ECO:0000256" key="1">
    <source>
        <dbReference type="ARBA" id="ARBA00023015"/>
    </source>
</evidence>
<keyword evidence="6" id="KW-1185">Reference proteome</keyword>
<comment type="caution">
    <text evidence="5">The sequence shown here is derived from an EMBL/GenBank/DDBJ whole genome shotgun (WGS) entry which is preliminary data.</text>
</comment>
<dbReference type="RefSeq" id="WP_193124544.1">
    <property type="nucleotide sequence ID" value="NZ_JADBGI010000031.1"/>
</dbReference>
<organism evidence="5 6">
    <name type="scientific">Nocardiopsis coralli</name>
    <dbReference type="NCBI Taxonomy" id="2772213"/>
    <lineage>
        <taxon>Bacteria</taxon>
        <taxon>Bacillati</taxon>
        <taxon>Actinomycetota</taxon>
        <taxon>Actinomycetes</taxon>
        <taxon>Streptosporangiales</taxon>
        <taxon>Nocardiopsidaceae</taxon>
        <taxon>Nocardiopsis</taxon>
    </lineage>
</organism>
<dbReference type="Proteomes" id="UP000806528">
    <property type="component" value="Unassembled WGS sequence"/>
</dbReference>
<accession>A0ABR9PDN7</accession>
<dbReference type="SUPFAM" id="SSF46785">
    <property type="entry name" value="Winged helix' DNA-binding domain"/>
    <property type="match status" value="1"/>
</dbReference>
<sequence length="81" mass="9170">MVLDLDGPEPMYQQIARVIRERIQDGTYEANRPVPSETDVCHEFNVSRRTARSAYVLLTKEGFIIRVPGKGTYAADVSKRS</sequence>
<dbReference type="InterPro" id="IPR036388">
    <property type="entry name" value="WH-like_DNA-bd_sf"/>
</dbReference>
<evidence type="ECO:0000256" key="2">
    <source>
        <dbReference type="ARBA" id="ARBA00023125"/>
    </source>
</evidence>
<feature type="domain" description="HTH gntR-type" evidence="4">
    <location>
        <begin position="9"/>
        <end position="77"/>
    </location>
</feature>
<name>A0ABR9PDN7_9ACTN</name>
<reference evidence="5 6" key="1">
    <citation type="submission" date="2020-09" db="EMBL/GenBank/DDBJ databases">
        <title>Diversity and distribution of actinomycetes associated with coral in the coast of Hainan.</title>
        <authorList>
            <person name="Li F."/>
        </authorList>
    </citation>
    <scope>NUCLEOTIDE SEQUENCE [LARGE SCALE GENOMIC DNA]</scope>
    <source>
        <strain evidence="5 6">HNM0947</strain>
    </source>
</reference>
<evidence type="ECO:0000259" key="4">
    <source>
        <dbReference type="PROSITE" id="PS50949"/>
    </source>
</evidence>
<keyword evidence="1" id="KW-0805">Transcription regulation</keyword>
<dbReference type="PANTHER" id="PTHR44846:SF1">
    <property type="entry name" value="MANNOSYL-D-GLYCERATE TRANSPORT_METABOLISM SYSTEM REPRESSOR MNGR-RELATED"/>
    <property type="match status" value="1"/>
</dbReference>
<dbReference type="SMART" id="SM00345">
    <property type="entry name" value="HTH_GNTR"/>
    <property type="match status" value="1"/>
</dbReference>
<dbReference type="PRINTS" id="PR00035">
    <property type="entry name" value="HTHGNTR"/>
</dbReference>
<keyword evidence="2" id="KW-0238">DNA-binding</keyword>
<dbReference type="InterPro" id="IPR050679">
    <property type="entry name" value="Bact_HTH_transcr_reg"/>
</dbReference>
<dbReference type="PROSITE" id="PS50949">
    <property type="entry name" value="HTH_GNTR"/>
    <property type="match status" value="1"/>
</dbReference>
<evidence type="ECO:0000313" key="6">
    <source>
        <dbReference type="Proteomes" id="UP000806528"/>
    </source>
</evidence>
<proteinExistence type="predicted"/>
<dbReference type="Gene3D" id="1.10.10.10">
    <property type="entry name" value="Winged helix-like DNA-binding domain superfamily/Winged helix DNA-binding domain"/>
    <property type="match status" value="1"/>
</dbReference>
<dbReference type="InterPro" id="IPR036390">
    <property type="entry name" value="WH_DNA-bd_sf"/>
</dbReference>
<dbReference type="Pfam" id="PF00392">
    <property type="entry name" value="GntR"/>
    <property type="match status" value="1"/>
</dbReference>
<evidence type="ECO:0000313" key="5">
    <source>
        <dbReference type="EMBL" id="MBE3001951.1"/>
    </source>
</evidence>
<evidence type="ECO:0000256" key="3">
    <source>
        <dbReference type="ARBA" id="ARBA00023163"/>
    </source>
</evidence>
<dbReference type="EMBL" id="JADBGI010000031">
    <property type="protein sequence ID" value="MBE3001951.1"/>
    <property type="molecule type" value="Genomic_DNA"/>
</dbReference>
<dbReference type="CDD" id="cd07377">
    <property type="entry name" value="WHTH_GntR"/>
    <property type="match status" value="1"/>
</dbReference>
<protein>
    <submittedName>
        <fullName evidence="5">GntR family transcriptional regulator</fullName>
    </submittedName>
</protein>
<keyword evidence="3" id="KW-0804">Transcription</keyword>
<dbReference type="InterPro" id="IPR000524">
    <property type="entry name" value="Tscrpt_reg_HTH_GntR"/>
</dbReference>
<gene>
    <name evidence="5" type="ORF">IDM40_25115</name>
</gene>